<comment type="caution">
    <text evidence="2">The sequence shown here is derived from an EMBL/GenBank/DDBJ whole genome shotgun (WGS) entry which is preliminary data.</text>
</comment>
<gene>
    <name evidence="2" type="ORF">D5R40_12195</name>
</gene>
<accession>A0A3N6QZD4</accession>
<dbReference type="Proteomes" id="UP000269154">
    <property type="component" value="Unassembled WGS sequence"/>
</dbReference>
<dbReference type="Pfam" id="PF13672">
    <property type="entry name" value="PP2C_2"/>
    <property type="match status" value="1"/>
</dbReference>
<reference evidence="2 3" key="1">
    <citation type="journal article" date="2018" name="ACS Chem. Biol.">
        <title>Ketoreductase domain dysfunction expands chemodiversity: malyngamide biosynthesis in the cyanobacterium Okeania hirsuta.</title>
        <authorList>
            <person name="Moss N.A."/>
            <person name="Leao T."/>
            <person name="Rankin M."/>
            <person name="McCullough T.M."/>
            <person name="Qu P."/>
            <person name="Korobeynikov A."/>
            <person name="Smith J.L."/>
            <person name="Gerwick L."/>
            <person name="Gerwick W.H."/>
        </authorList>
    </citation>
    <scope>NUCLEOTIDE SEQUENCE [LARGE SCALE GENOMIC DNA]</scope>
    <source>
        <strain evidence="2 3">PAB10Feb10-1</strain>
    </source>
</reference>
<dbReference type="EMBL" id="RCBY01000056">
    <property type="protein sequence ID" value="RQH43987.1"/>
    <property type="molecule type" value="Genomic_DNA"/>
</dbReference>
<keyword evidence="3" id="KW-1185">Reference proteome</keyword>
<dbReference type="OrthoDB" id="9805674at2"/>
<evidence type="ECO:0000313" key="2">
    <source>
        <dbReference type="EMBL" id="RQH43987.1"/>
    </source>
</evidence>
<sequence>MSTEEQGHWRVVSVSVAGTSHKKRGQPCQDANHWEILPEGILVAAVADGAGSSNFGEVGAKIAVSAAVETISQQHFLSKDNNVDWQYQLIDALRAARTAVLAESQVRKVEAREFAATLILVVATSEFAIAAQVGDGAAVVGDGEENIFPLTAPQSGEYINETTFLISEQGVEAAQIKIWQGKPFHLAIFSDGLQMLALKMPRGLPHCPFFAPLFKFMTVVTDEQEATKQLEEFLRSPKVTGRTDDDLTLLLAQFNKEQE</sequence>
<feature type="domain" description="PPM-type phosphatase" evidence="1">
    <location>
        <begin position="18"/>
        <end position="235"/>
    </location>
</feature>
<dbReference type="AlphaFoldDB" id="A0A3N6QZD4"/>
<protein>
    <submittedName>
        <fullName evidence="2">Protein phosphatase 2C domain-containing protein</fullName>
    </submittedName>
</protein>
<proteinExistence type="predicted"/>
<dbReference type="InterPro" id="IPR036457">
    <property type="entry name" value="PPM-type-like_dom_sf"/>
</dbReference>
<evidence type="ECO:0000259" key="1">
    <source>
        <dbReference type="Pfam" id="PF13672"/>
    </source>
</evidence>
<dbReference type="Gene3D" id="3.60.40.10">
    <property type="entry name" value="PPM-type phosphatase domain"/>
    <property type="match status" value="1"/>
</dbReference>
<name>A0A3N6QZD4_9CYAN</name>
<evidence type="ECO:0000313" key="3">
    <source>
        <dbReference type="Proteomes" id="UP000269154"/>
    </source>
</evidence>
<dbReference type="SUPFAM" id="SSF81606">
    <property type="entry name" value="PP2C-like"/>
    <property type="match status" value="1"/>
</dbReference>
<dbReference type="RefSeq" id="WP_124145172.1">
    <property type="nucleotide sequence ID" value="NZ_CAWOKI010000071.1"/>
</dbReference>
<organism evidence="2 3">
    <name type="scientific">Okeania hirsuta</name>
    <dbReference type="NCBI Taxonomy" id="1458930"/>
    <lineage>
        <taxon>Bacteria</taxon>
        <taxon>Bacillati</taxon>
        <taxon>Cyanobacteriota</taxon>
        <taxon>Cyanophyceae</taxon>
        <taxon>Oscillatoriophycideae</taxon>
        <taxon>Oscillatoriales</taxon>
        <taxon>Microcoleaceae</taxon>
        <taxon>Okeania</taxon>
    </lineage>
</organism>
<dbReference type="InterPro" id="IPR001932">
    <property type="entry name" value="PPM-type_phosphatase-like_dom"/>
</dbReference>